<name>A0ABU6Y5U3_9FABA</name>
<dbReference type="Gene3D" id="3.30.70.330">
    <property type="match status" value="1"/>
</dbReference>
<reference evidence="3 4" key="1">
    <citation type="journal article" date="2023" name="Plants (Basel)">
        <title>Bridging the Gap: Combining Genomics and Transcriptomics Approaches to Understand Stylosanthes scabra, an Orphan Legume from the Brazilian Caatinga.</title>
        <authorList>
            <person name="Ferreira-Neto J.R.C."/>
            <person name="da Silva M.D."/>
            <person name="Binneck E."/>
            <person name="de Melo N.F."/>
            <person name="da Silva R.H."/>
            <person name="de Melo A.L.T.M."/>
            <person name="Pandolfi V."/>
            <person name="Bustamante F.O."/>
            <person name="Brasileiro-Vidal A.C."/>
            <person name="Benko-Iseppon A.M."/>
        </authorList>
    </citation>
    <scope>NUCLEOTIDE SEQUENCE [LARGE SCALE GENOMIC DNA]</scope>
    <source>
        <tissue evidence="3">Leaves</tissue>
    </source>
</reference>
<proteinExistence type="predicted"/>
<keyword evidence="4" id="KW-1185">Reference proteome</keyword>
<comment type="caution">
    <text evidence="3">The sequence shown here is derived from an EMBL/GenBank/DDBJ whole genome shotgun (WGS) entry which is preliminary data.</text>
</comment>
<gene>
    <name evidence="3" type="ORF">PIB30_017214</name>
</gene>
<evidence type="ECO:0000256" key="1">
    <source>
        <dbReference type="PROSITE-ProRule" id="PRU00176"/>
    </source>
</evidence>
<dbReference type="Proteomes" id="UP001341840">
    <property type="component" value="Unassembled WGS sequence"/>
</dbReference>
<dbReference type="InterPro" id="IPR000504">
    <property type="entry name" value="RRM_dom"/>
</dbReference>
<organism evidence="3 4">
    <name type="scientific">Stylosanthes scabra</name>
    <dbReference type="NCBI Taxonomy" id="79078"/>
    <lineage>
        <taxon>Eukaryota</taxon>
        <taxon>Viridiplantae</taxon>
        <taxon>Streptophyta</taxon>
        <taxon>Embryophyta</taxon>
        <taxon>Tracheophyta</taxon>
        <taxon>Spermatophyta</taxon>
        <taxon>Magnoliopsida</taxon>
        <taxon>eudicotyledons</taxon>
        <taxon>Gunneridae</taxon>
        <taxon>Pentapetalae</taxon>
        <taxon>rosids</taxon>
        <taxon>fabids</taxon>
        <taxon>Fabales</taxon>
        <taxon>Fabaceae</taxon>
        <taxon>Papilionoideae</taxon>
        <taxon>50 kb inversion clade</taxon>
        <taxon>dalbergioids sensu lato</taxon>
        <taxon>Dalbergieae</taxon>
        <taxon>Pterocarpus clade</taxon>
        <taxon>Stylosanthes</taxon>
    </lineage>
</organism>
<dbReference type="InterPro" id="IPR012677">
    <property type="entry name" value="Nucleotide-bd_a/b_plait_sf"/>
</dbReference>
<dbReference type="InterPro" id="IPR035979">
    <property type="entry name" value="RBD_domain_sf"/>
</dbReference>
<keyword evidence="1" id="KW-0694">RNA-binding</keyword>
<evidence type="ECO:0000313" key="4">
    <source>
        <dbReference type="Proteomes" id="UP001341840"/>
    </source>
</evidence>
<dbReference type="Pfam" id="PF00076">
    <property type="entry name" value="RRM_1"/>
    <property type="match status" value="1"/>
</dbReference>
<dbReference type="PROSITE" id="PS50102">
    <property type="entry name" value="RRM"/>
    <property type="match status" value="1"/>
</dbReference>
<evidence type="ECO:0000259" key="2">
    <source>
        <dbReference type="PROSITE" id="PS50102"/>
    </source>
</evidence>
<feature type="domain" description="RRM" evidence="2">
    <location>
        <begin position="64"/>
        <end position="149"/>
    </location>
</feature>
<dbReference type="EMBL" id="JASCZI010241705">
    <property type="protein sequence ID" value="MED6205402.1"/>
    <property type="molecule type" value="Genomic_DNA"/>
</dbReference>
<accession>A0ABU6Y5U3</accession>
<sequence length="224" mass="25218">MSNMREGVSGWKRVSERGIHCEDTGYAGGRNKGESDGWVAPGVLEGQYGVSSKLMNRKLADGCFTVFLDNLPIQVLKGELFKEFWKCGVVTDVYISKKKRRWRHGPFAFIRFSELGCARRADVAGRKGNAVDEPGNKGRKELTLQSSTLQRDILERSLLGVSVNSIDFASLKGLVIERWDRQGKVECRDVGPFRCLITFESESIRDEAMSNQVLTDAFDEIRHH</sequence>
<dbReference type="SUPFAM" id="SSF54928">
    <property type="entry name" value="RNA-binding domain, RBD"/>
    <property type="match status" value="1"/>
</dbReference>
<evidence type="ECO:0000313" key="3">
    <source>
        <dbReference type="EMBL" id="MED6205402.1"/>
    </source>
</evidence>
<protein>
    <recommendedName>
        <fullName evidence="2">RRM domain-containing protein</fullName>
    </recommendedName>
</protein>